<dbReference type="SUPFAM" id="SSF53474">
    <property type="entry name" value="alpha/beta-Hydrolases"/>
    <property type="match status" value="1"/>
</dbReference>
<proteinExistence type="predicted"/>
<dbReference type="PANTHER" id="PTHR48081">
    <property type="entry name" value="AB HYDROLASE SUPERFAMILY PROTEIN C4A8.06C"/>
    <property type="match status" value="1"/>
</dbReference>
<name>A0A231H9S1_9NOCA</name>
<dbReference type="EC" id="3.1.1.83" evidence="3"/>
<evidence type="ECO:0000313" key="4">
    <source>
        <dbReference type="Proteomes" id="UP000215506"/>
    </source>
</evidence>
<dbReference type="EMBL" id="NGAF01000003">
    <property type="protein sequence ID" value="OXR45580.1"/>
    <property type="molecule type" value="Genomic_DNA"/>
</dbReference>
<feature type="domain" description="Alpha/beta hydrolase fold-3" evidence="2">
    <location>
        <begin position="81"/>
        <end position="276"/>
    </location>
</feature>
<evidence type="ECO:0000313" key="3">
    <source>
        <dbReference type="EMBL" id="OXR45580.1"/>
    </source>
</evidence>
<keyword evidence="1 3" id="KW-0378">Hydrolase</keyword>
<reference evidence="3 4" key="1">
    <citation type="submission" date="2017-07" db="EMBL/GenBank/DDBJ databases">
        <title>First draft Genome Sequence of Nocardia cerradoensis isolated from human infection.</title>
        <authorList>
            <person name="Carrasco G."/>
        </authorList>
    </citation>
    <scope>NUCLEOTIDE SEQUENCE [LARGE SCALE GENOMIC DNA]</scope>
    <source>
        <strain evidence="3 4">CNM20130759</strain>
    </source>
</reference>
<keyword evidence="4" id="KW-1185">Reference proteome</keyword>
<sequence>MIRENIRRIPGKALYYAIRMVPMDLGDPAFVTKMIAKDRATGPKRPSRRGLAKLDFWEDTEAGLRTFHARRKGAPATPLRLLFLHGGAFVMNFQTTQWTIPIGLLERVDAEVVAPVYPLGPEADWKETTTAIERHYLALAEAHGAENIIVFGDSAGASLTLLLAHALRDAGLPLPKALVLFSPALDLTGTDPGQKALAPRDPMLSLGVFKEIERRWLKGLPPHDPRVSALFASHADLPPTIIFSGDREILDSDAHRLKAANPSVDHRHYPGMVHVWPNFPIPEGRQALDEAASFIHLHRDR</sequence>
<dbReference type="Proteomes" id="UP000215506">
    <property type="component" value="Unassembled WGS sequence"/>
</dbReference>
<protein>
    <submittedName>
        <fullName evidence="3">Monoterpene epsilon-lactone hydrolase</fullName>
        <ecNumber evidence="3">3.1.1.83</ecNumber>
    </submittedName>
</protein>
<dbReference type="PANTHER" id="PTHR48081:SF8">
    <property type="entry name" value="ALPHA_BETA HYDROLASE FOLD-3 DOMAIN-CONTAINING PROTEIN-RELATED"/>
    <property type="match status" value="1"/>
</dbReference>
<dbReference type="InterPro" id="IPR013094">
    <property type="entry name" value="AB_hydrolase_3"/>
</dbReference>
<dbReference type="AlphaFoldDB" id="A0A231H9S1"/>
<dbReference type="InterPro" id="IPR029058">
    <property type="entry name" value="AB_hydrolase_fold"/>
</dbReference>
<gene>
    <name evidence="3" type="primary">mlhB_1</name>
    <name evidence="3" type="ORF">B7C42_01872</name>
</gene>
<dbReference type="GO" id="GO:0016787">
    <property type="term" value="F:hydrolase activity"/>
    <property type="evidence" value="ECO:0007669"/>
    <property type="project" value="UniProtKB-KW"/>
</dbReference>
<evidence type="ECO:0000256" key="1">
    <source>
        <dbReference type="ARBA" id="ARBA00022801"/>
    </source>
</evidence>
<accession>A0A231H9S1</accession>
<dbReference type="Pfam" id="PF07859">
    <property type="entry name" value="Abhydrolase_3"/>
    <property type="match status" value="1"/>
</dbReference>
<dbReference type="Gene3D" id="3.40.50.1820">
    <property type="entry name" value="alpha/beta hydrolase"/>
    <property type="match status" value="1"/>
</dbReference>
<evidence type="ECO:0000259" key="2">
    <source>
        <dbReference type="Pfam" id="PF07859"/>
    </source>
</evidence>
<dbReference type="InterPro" id="IPR050300">
    <property type="entry name" value="GDXG_lipolytic_enzyme"/>
</dbReference>
<organism evidence="3 4">
    <name type="scientific">Nocardia cerradoensis</name>
    <dbReference type="NCBI Taxonomy" id="85688"/>
    <lineage>
        <taxon>Bacteria</taxon>
        <taxon>Bacillati</taxon>
        <taxon>Actinomycetota</taxon>
        <taxon>Actinomycetes</taxon>
        <taxon>Mycobacteriales</taxon>
        <taxon>Nocardiaceae</taxon>
        <taxon>Nocardia</taxon>
    </lineage>
</organism>
<comment type="caution">
    <text evidence="3">The sequence shown here is derived from an EMBL/GenBank/DDBJ whole genome shotgun (WGS) entry which is preliminary data.</text>
</comment>